<reference evidence="9 10" key="1">
    <citation type="journal article" date="2017" name="Front. Microbiol.">
        <title>Phaeobacter piscinae sp. nov., a species of the Roseobacter group and potential aquaculture probiont.</title>
        <authorList>
            <person name="Sonnenschein E.C."/>
            <person name="Phippen C.B.W."/>
            <person name="Nielsen K.F."/>
            <person name="Mateiu R.V."/>
            <person name="Melchiorsen J."/>
            <person name="Gram L."/>
            <person name="Overmann J."/>
            <person name="Freese H.M."/>
        </authorList>
    </citation>
    <scope>NUCLEOTIDE SEQUENCE [LARGE SCALE GENOMIC DNA]</scope>
    <source>
        <strain evidence="9 10">P88</strain>
    </source>
</reference>
<dbReference type="NCBIfam" id="NF038233">
    <property type="entry name" value="retron_St85_RT"/>
    <property type="match status" value="1"/>
</dbReference>
<keyword evidence="5 9" id="KW-0695">RNA-directed DNA polymerase</keyword>
<dbReference type="GO" id="GO:0051607">
    <property type="term" value="P:defense response to virus"/>
    <property type="evidence" value="ECO:0007669"/>
    <property type="project" value="UniProtKB-KW"/>
</dbReference>
<dbReference type="GO" id="GO:0046872">
    <property type="term" value="F:metal ion binding"/>
    <property type="evidence" value="ECO:0007669"/>
    <property type="project" value="UniProtKB-KW"/>
</dbReference>
<keyword evidence="3" id="KW-0479">Metal-binding</keyword>
<keyword evidence="6" id="KW-0051">Antiviral defense</keyword>
<dbReference type="AlphaFoldDB" id="A0A2I7K674"/>
<dbReference type="PROSITE" id="PS50878">
    <property type="entry name" value="RT_POL"/>
    <property type="match status" value="1"/>
</dbReference>
<reference evidence="9 10" key="2">
    <citation type="journal article" date="2017" name="Genome Biol. Evol.">
        <title>Trajectories and Drivers of Genome Evolution in Surface-Associated Marine Phaeobacter.</title>
        <authorList>
            <person name="Freese H.M."/>
            <person name="Sikorski J."/>
            <person name="Bunk B."/>
            <person name="Scheuner C."/>
            <person name="Meier-Kolthoff J.P."/>
            <person name="Sproer C."/>
            <person name="Gram L."/>
            <person name="Overmann J."/>
        </authorList>
    </citation>
    <scope>NUCLEOTIDE SEQUENCE [LARGE SCALE GENOMIC DNA]</scope>
    <source>
        <strain evidence="9 10">P88</strain>
    </source>
</reference>
<evidence type="ECO:0000256" key="1">
    <source>
        <dbReference type="ARBA" id="ARBA00022679"/>
    </source>
</evidence>
<proteinExistence type="inferred from homology"/>
<evidence type="ECO:0000313" key="10">
    <source>
        <dbReference type="Proteomes" id="UP000236447"/>
    </source>
</evidence>
<evidence type="ECO:0000256" key="2">
    <source>
        <dbReference type="ARBA" id="ARBA00022695"/>
    </source>
</evidence>
<dbReference type="PRINTS" id="PR00866">
    <property type="entry name" value="RNADNAPOLMS"/>
</dbReference>
<dbReference type="Pfam" id="PF00078">
    <property type="entry name" value="RVT_1"/>
    <property type="match status" value="1"/>
</dbReference>
<evidence type="ECO:0000256" key="3">
    <source>
        <dbReference type="ARBA" id="ARBA00022723"/>
    </source>
</evidence>
<dbReference type="InterPro" id="IPR000477">
    <property type="entry name" value="RT_dom"/>
</dbReference>
<dbReference type="GO" id="GO:0003964">
    <property type="term" value="F:RNA-directed DNA polymerase activity"/>
    <property type="evidence" value="ECO:0007669"/>
    <property type="project" value="UniProtKB-KW"/>
</dbReference>
<gene>
    <name evidence="9" type="ORF">PhaeoP88_00722</name>
</gene>
<evidence type="ECO:0000259" key="8">
    <source>
        <dbReference type="PROSITE" id="PS50878"/>
    </source>
</evidence>
<dbReference type="EMBL" id="CP010725">
    <property type="protein sequence ID" value="AUQ98118.1"/>
    <property type="molecule type" value="Genomic_DNA"/>
</dbReference>
<dbReference type="SUPFAM" id="SSF56672">
    <property type="entry name" value="DNA/RNA polymerases"/>
    <property type="match status" value="1"/>
</dbReference>
<evidence type="ECO:0000256" key="6">
    <source>
        <dbReference type="ARBA" id="ARBA00023118"/>
    </source>
</evidence>
<keyword evidence="1" id="KW-0808">Transferase</keyword>
<feature type="domain" description="Reverse transcriptase" evidence="8">
    <location>
        <begin position="14"/>
        <end position="235"/>
    </location>
</feature>
<dbReference type="CDD" id="cd03487">
    <property type="entry name" value="RT_Bac_retron_II"/>
    <property type="match status" value="1"/>
</dbReference>
<evidence type="ECO:0000313" key="9">
    <source>
        <dbReference type="EMBL" id="AUQ98118.1"/>
    </source>
</evidence>
<evidence type="ECO:0000256" key="7">
    <source>
        <dbReference type="ARBA" id="ARBA00034120"/>
    </source>
</evidence>
<dbReference type="Proteomes" id="UP000236447">
    <property type="component" value="Chromosome"/>
</dbReference>
<keyword evidence="4" id="KW-0460">Magnesium</keyword>
<dbReference type="RefSeq" id="WP_102883096.1">
    <property type="nucleotide sequence ID" value="NZ_CP010725.1"/>
</dbReference>
<sequence>MLIQQIARTTKLDEQDLRHLAASADRRYKVYLIPKRGHGHRKIEHPSREIKALQRWITKVIIDRFPVHHAATAYRKGNGVRENAERHRTSKYTNRYDFANFFPSFGQAQVENFVKQEAEKLGMLFDNDDLRFVGNIVCRFGRLSIGAPSSPALTNAMMFDFDRTLFDWCQSKELIYTRYADDLFISANEPDRLNKLEPLIAKAKRDVAHLTLRLNRRKTAYLSKKYTRLITGVIITSDHKLSIGRERKREIKALVHRWLNGKLEAGEIYYMRGLLAFARDIEPEFEKNLRSKYGDAAINEVLRHPSLGKAPDPEFQLPPWL</sequence>
<dbReference type="GO" id="GO:0003723">
    <property type="term" value="F:RNA binding"/>
    <property type="evidence" value="ECO:0007669"/>
    <property type="project" value="InterPro"/>
</dbReference>
<name>A0A2I7K674_9RHOB</name>
<dbReference type="InterPro" id="IPR000123">
    <property type="entry name" value="Reverse_transcriptase_msDNA"/>
</dbReference>
<comment type="similarity">
    <text evidence="7">Belongs to the bacterial reverse transcriptase family.</text>
</comment>
<accession>A0A2I7K674</accession>
<evidence type="ECO:0000256" key="5">
    <source>
        <dbReference type="ARBA" id="ARBA00022918"/>
    </source>
</evidence>
<evidence type="ECO:0000256" key="4">
    <source>
        <dbReference type="ARBA" id="ARBA00022842"/>
    </source>
</evidence>
<protein>
    <submittedName>
        <fullName evidence="9">Retron-type reverse transcriptase</fullName>
    </submittedName>
</protein>
<organism evidence="9 10">
    <name type="scientific">Phaeobacter inhibens</name>
    <dbReference type="NCBI Taxonomy" id="221822"/>
    <lineage>
        <taxon>Bacteria</taxon>
        <taxon>Pseudomonadati</taxon>
        <taxon>Pseudomonadota</taxon>
        <taxon>Alphaproteobacteria</taxon>
        <taxon>Rhodobacterales</taxon>
        <taxon>Roseobacteraceae</taxon>
        <taxon>Phaeobacter</taxon>
    </lineage>
</organism>
<keyword evidence="2" id="KW-0548">Nucleotidyltransferase</keyword>
<dbReference type="InterPro" id="IPR043502">
    <property type="entry name" value="DNA/RNA_pol_sf"/>
</dbReference>